<dbReference type="Proteomes" id="UP000017559">
    <property type="component" value="Unassembled WGS sequence"/>
</dbReference>
<comment type="subcellular location">
    <subcellularLocation>
        <location evidence="1">Nucleus</location>
    </subcellularLocation>
</comment>
<sequence length="511" mass="56633">MSETVSKRAPRGSACLTCRRRKTKCDGLRPVCGPCLASSPGSCEYSDGAPSQDQLLQQQIAEMEGRLRDLQRPNDQRTQNNPSVELQSSYMRSPPQNIPRNVQQDLLRSFVPHSTNFGFFLDGSRFQSEQPSPALQSAMNLFGAYLNSSRELSALQGNLLPQALNDVSQGLSVSHPQGVLHTAQAEVLLAQYLFLQNRLLEAKYHITTAVSIVLGAGFHKIRSSSPRRTADVLPPPRDFVEEIERVNALWTVLILNHCWMSADGALSNISYDIAESRVDAPWPVDLPTRSKLPDDLWTSRTIQNFLGNTPDNAASLMALHAKAAILFEQASVLLRKYQPNMELRDAVKYQSTFNNLNQTIQRFLTMLPALNPNAPTALYRKQLVIHTLARISAIQLHYIFAAQDATSHSLIVSNAEYIVATLRGGPNLSEFPFIDPIMGVLWMATAKVFIEELGNAGPSSSSRRRPPRDLMSAIETIITVMSVFSPHSLLMESQLAQVRQNYATVLGRSAP</sequence>
<feature type="region of interest" description="Disordered" evidence="6">
    <location>
        <begin position="69"/>
        <end position="99"/>
    </location>
</feature>
<dbReference type="InterPro" id="IPR036864">
    <property type="entry name" value="Zn2-C6_fun-type_DNA-bd_sf"/>
</dbReference>
<organism evidence="8 9">
    <name type="scientific">Moniliophthora roreri (strain MCA 2997)</name>
    <name type="common">Cocoa frosty pod rot fungus</name>
    <name type="synonym">Crinipellis roreri</name>
    <dbReference type="NCBI Taxonomy" id="1381753"/>
    <lineage>
        <taxon>Eukaryota</taxon>
        <taxon>Fungi</taxon>
        <taxon>Dikarya</taxon>
        <taxon>Basidiomycota</taxon>
        <taxon>Agaricomycotina</taxon>
        <taxon>Agaricomycetes</taxon>
        <taxon>Agaricomycetidae</taxon>
        <taxon>Agaricales</taxon>
        <taxon>Marasmiineae</taxon>
        <taxon>Marasmiaceae</taxon>
        <taxon>Moniliophthora</taxon>
    </lineage>
</organism>
<dbReference type="PROSITE" id="PS00463">
    <property type="entry name" value="ZN2_CY6_FUNGAL_1"/>
    <property type="match status" value="1"/>
</dbReference>
<comment type="caution">
    <text evidence="8">The sequence shown here is derived from an EMBL/GenBank/DDBJ whole genome shotgun (WGS) entry which is preliminary data.</text>
</comment>
<dbReference type="HOGENOM" id="CLU_022337_1_1_1"/>
<dbReference type="OrthoDB" id="2309723at2759"/>
<evidence type="ECO:0000313" key="8">
    <source>
        <dbReference type="EMBL" id="ESK94350.1"/>
    </source>
</evidence>
<dbReference type="GO" id="GO:0008270">
    <property type="term" value="F:zinc ion binding"/>
    <property type="evidence" value="ECO:0007669"/>
    <property type="project" value="InterPro"/>
</dbReference>
<dbReference type="PROSITE" id="PS50048">
    <property type="entry name" value="ZN2_CY6_FUNGAL_2"/>
    <property type="match status" value="1"/>
</dbReference>
<dbReference type="SMART" id="SM00066">
    <property type="entry name" value="GAL4"/>
    <property type="match status" value="1"/>
</dbReference>
<evidence type="ECO:0000259" key="7">
    <source>
        <dbReference type="PROSITE" id="PS50048"/>
    </source>
</evidence>
<dbReference type="SUPFAM" id="SSF57701">
    <property type="entry name" value="Zn2/Cys6 DNA-binding domain"/>
    <property type="match status" value="1"/>
</dbReference>
<keyword evidence="2" id="KW-0479">Metal-binding</keyword>
<evidence type="ECO:0000256" key="6">
    <source>
        <dbReference type="SAM" id="MobiDB-lite"/>
    </source>
</evidence>
<evidence type="ECO:0000256" key="1">
    <source>
        <dbReference type="ARBA" id="ARBA00004123"/>
    </source>
</evidence>
<dbReference type="Gene3D" id="4.10.240.10">
    <property type="entry name" value="Zn(2)-C6 fungal-type DNA-binding domain"/>
    <property type="match status" value="1"/>
</dbReference>
<evidence type="ECO:0000256" key="3">
    <source>
        <dbReference type="ARBA" id="ARBA00023015"/>
    </source>
</evidence>
<dbReference type="EMBL" id="AWSO01000143">
    <property type="protein sequence ID" value="ESK94350.1"/>
    <property type="molecule type" value="Genomic_DNA"/>
</dbReference>
<dbReference type="GO" id="GO:0005634">
    <property type="term" value="C:nucleus"/>
    <property type="evidence" value="ECO:0007669"/>
    <property type="project" value="UniProtKB-SubCell"/>
</dbReference>
<feature type="compositionally biased region" description="Polar residues" evidence="6">
    <location>
        <begin position="76"/>
        <end position="99"/>
    </location>
</feature>
<dbReference type="AlphaFoldDB" id="V2XP88"/>
<dbReference type="InterPro" id="IPR050815">
    <property type="entry name" value="TF_fung"/>
</dbReference>
<protein>
    <recommendedName>
        <fullName evidence="7">Zn(2)-C6 fungal-type domain-containing protein</fullName>
    </recommendedName>
</protein>
<dbReference type="KEGG" id="mrr:Moror_8215"/>
<accession>V2XP88</accession>
<dbReference type="STRING" id="1381753.V2XP88"/>
<dbReference type="PANTHER" id="PTHR47338">
    <property type="entry name" value="ZN(II)2CYS6 TRANSCRIPTION FACTOR (EUROFUNG)-RELATED"/>
    <property type="match status" value="1"/>
</dbReference>
<keyword evidence="3" id="KW-0805">Transcription regulation</keyword>
<evidence type="ECO:0000256" key="4">
    <source>
        <dbReference type="ARBA" id="ARBA00023163"/>
    </source>
</evidence>
<keyword evidence="5" id="KW-0539">Nucleus</keyword>
<keyword evidence="4" id="KW-0804">Transcription</keyword>
<keyword evidence="9" id="KW-1185">Reference proteome</keyword>
<dbReference type="CDD" id="cd12148">
    <property type="entry name" value="fungal_TF_MHR"/>
    <property type="match status" value="1"/>
</dbReference>
<evidence type="ECO:0000313" key="9">
    <source>
        <dbReference type="Proteomes" id="UP000017559"/>
    </source>
</evidence>
<reference evidence="8 9" key="1">
    <citation type="journal article" date="2014" name="BMC Genomics">
        <title>Genome and secretome analysis of the hemibiotrophic fungal pathogen, Moniliophthora roreri, which causes frosty pod rot disease of cacao: mechanisms of the biotrophic and necrotrophic phases.</title>
        <authorList>
            <person name="Meinhardt L.W."/>
            <person name="Costa G.G.L."/>
            <person name="Thomazella D.P.T."/>
            <person name="Teixeira P.J.P.L."/>
            <person name="Carazzolle M.F."/>
            <person name="Schuster S.C."/>
            <person name="Carlson J.E."/>
            <person name="Guiltinan M.J."/>
            <person name="Mieczkowski P."/>
            <person name="Farmer A."/>
            <person name="Ramaraj T."/>
            <person name="Crozier J."/>
            <person name="Davis R.E."/>
            <person name="Shao J."/>
            <person name="Melnick R.L."/>
            <person name="Pereira G.A.G."/>
            <person name="Bailey B.A."/>
        </authorList>
    </citation>
    <scope>NUCLEOTIDE SEQUENCE [LARGE SCALE GENOMIC DNA]</scope>
    <source>
        <strain evidence="8 9">MCA 2997</strain>
    </source>
</reference>
<dbReference type="InterPro" id="IPR001138">
    <property type="entry name" value="Zn2Cys6_DnaBD"/>
</dbReference>
<dbReference type="GO" id="GO:0000981">
    <property type="term" value="F:DNA-binding transcription factor activity, RNA polymerase II-specific"/>
    <property type="evidence" value="ECO:0007669"/>
    <property type="project" value="InterPro"/>
</dbReference>
<dbReference type="Pfam" id="PF00172">
    <property type="entry name" value="Zn_clus"/>
    <property type="match status" value="1"/>
</dbReference>
<proteinExistence type="predicted"/>
<evidence type="ECO:0000256" key="5">
    <source>
        <dbReference type="ARBA" id="ARBA00023242"/>
    </source>
</evidence>
<dbReference type="PANTHER" id="PTHR47338:SF29">
    <property type="entry name" value="ZN(2)-C6 FUNGAL-TYPE DOMAIN-CONTAINING PROTEIN"/>
    <property type="match status" value="1"/>
</dbReference>
<name>V2XP88_MONRO</name>
<dbReference type="CDD" id="cd00067">
    <property type="entry name" value="GAL4"/>
    <property type="match status" value="1"/>
</dbReference>
<gene>
    <name evidence="8" type="ORF">Moror_8215</name>
</gene>
<feature type="domain" description="Zn(2)-C6 fungal-type" evidence="7">
    <location>
        <begin position="14"/>
        <end position="45"/>
    </location>
</feature>
<evidence type="ECO:0000256" key="2">
    <source>
        <dbReference type="ARBA" id="ARBA00022723"/>
    </source>
</evidence>